<dbReference type="SUPFAM" id="SSF55729">
    <property type="entry name" value="Acyl-CoA N-acyltransferases (Nat)"/>
    <property type="match status" value="1"/>
</dbReference>
<name>A0A1H7FGH5_RUMAL</name>
<dbReference type="Gene3D" id="3.40.630.30">
    <property type="match status" value="1"/>
</dbReference>
<dbReference type="CDD" id="cd04301">
    <property type="entry name" value="NAT_SF"/>
    <property type="match status" value="1"/>
</dbReference>
<dbReference type="GO" id="GO:0016747">
    <property type="term" value="F:acyltransferase activity, transferring groups other than amino-acyl groups"/>
    <property type="evidence" value="ECO:0007669"/>
    <property type="project" value="InterPro"/>
</dbReference>
<dbReference type="InterPro" id="IPR000182">
    <property type="entry name" value="GNAT_dom"/>
</dbReference>
<keyword evidence="4" id="KW-0687">Ribonucleoprotein</keyword>
<sequence>MTIRKMVISDYDKVYSLWLSCKGMGLNDLDDSREGIARYLERNPETCFVAEDGEDIIGVIIAGHDGRRGYIYHTAVSPEHRGQDIGTKLVDTAMNALKEQGINKVALVCFSKNDGGNTFWEKTGFTQRTDLCYRNKALSDMKRIDT</sequence>
<gene>
    <name evidence="4" type="ORF">SAMN05216469_101260</name>
</gene>
<reference evidence="4 5" key="1">
    <citation type="submission" date="2016-10" db="EMBL/GenBank/DDBJ databases">
        <authorList>
            <person name="de Groot N.N."/>
        </authorList>
    </citation>
    <scope>NUCLEOTIDE SEQUENCE [LARGE SCALE GENOMIC DNA]</scope>
    <source>
        <strain evidence="4 5">KH2T6</strain>
    </source>
</reference>
<dbReference type="Proteomes" id="UP000186015">
    <property type="component" value="Unassembled WGS sequence"/>
</dbReference>
<evidence type="ECO:0000256" key="2">
    <source>
        <dbReference type="ARBA" id="ARBA00023315"/>
    </source>
</evidence>
<keyword evidence="4" id="KW-0689">Ribosomal protein</keyword>
<dbReference type="PANTHER" id="PTHR43072:SF51">
    <property type="entry name" value="ABC SUPERFAMILY TRANSPORT PROTEIN"/>
    <property type="match status" value="1"/>
</dbReference>
<organism evidence="4 5">
    <name type="scientific">Ruminococcus albus</name>
    <dbReference type="NCBI Taxonomy" id="1264"/>
    <lineage>
        <taxon>Bacteria</taxon>
        <taxon>Bacillati</taxon>
        <taxon>Bacillota</taxon>
        <taxon>Clostridia</taxon>
        <taxon>Eubacteriales</taxon>
        <taxon>Oscillospiraceae</taxon>
        <taxon>Ruminococcus</taxon>
    </lineage>
</organism>
<dbReference type="PANTHER" id="PTHR43072">
    <property type="entry name" value="N-ACETYLTRANSFERASE"/>
    <property type="match status" value="1"/>
</dbReference>
<evidence type="ECO:0000313" key="4">
    <source>
        <dbReference type="EMBL" id="SEK25121.1"/>
    </source>
</evidence>
<protein>
    <submittedName>
        <fullName evidence="4">Ribosomal protein S18 acetylase RimI</fullName>
    </submittedName>
</protein>
<keyword evidence="2" id="KW-0012">Acyltransferase</keyword>
<evidence type="ECO:0000259" key="3">
    <source>
        <dbReference type="PROSITE" id="PS51186"/>
    </source>
</evidence>
<accession>A0A1H7FGH5</accession>
<dbReference type="RefSeq" id="WP_074828528.1">
    <property type="nucleotide sequence ID" value="NZ_FOAT01000001.1"/>
</dbReference>
<dbReference type="EMBL" id="FOAT01000001">
    <property type="protein sequence ID" value="SEK25121.1"/>
    <property type="molecule type" value="Genomic_DNA"/>
</dbReference>
<dbReference type="PIRSF" id="PIRSF037663">
    <property type="entry name" value="Acetyltransf_GNAT_prd"/>
    <property type="match status" value="1"/>
</dbReference>
<keyword evidence="1" id="KW-0808">Transferase</keyword>
<evidence type="ECO:0000256" key="1">
    <source>
        <dbReference type="ARBA" id="ARBA00022679"/>
    </source>
</evidence>
<dbReference type="PROSITE" id="PS51186">
    <property type="entry name" value="GNAT"/>
    <property type="match status" value="1"/>
</dbReference>
<dbReference type="InterPro" id="IPR017255">
    <property type="entry name" value="AcTrfase_GNAT_prd"/>
</dbReference>
<dbReference type="GO" id="GO:0005840">
    <property type="term" value="C:ribosome"/>
    <property type="evidence" value="ECO:0007669"/>
    <property type="project" value="UniProtKB-KW"/>
</dbReference>
<dbReference type="AlphaFoldDB" id="A0A1H7FGH5"/>
<feature type="domain" description="N-acetyltransferase" evidence="3">
    <location>
        <begin position="1"/>
        <end position="145"/>
    </location>
</feature>
<evidence type="ECO:0000313" key="5">
    <source>
        <dbReference type="Proteomes" id="UP000186015"/>
    </source>
</evidence>
<proteinExistence type="predicted"/>
<dbReference type="Pfam" id="PF00583">
    <property type="entry name" value="Acetyltransf_1"/>
    <property type="match status" value="1"/>
</dbReference>
<dbReference type="InterPro" id="IPR016181">
    <property type="entry name" value="Acyl_CoA_acyltransferase"/>
</dbReference>